<name>A0A3B0NYX9_9BACT</name>
<accession>A0A3B0NYX9</accession>
<dbReference type="KEGG" id="mala:NCTC10135_00079"/>
<dbReference type="EMBL" id="LS991949">
    <property type="protein sequence ID" value="SYV89589.1"/>
    <property type="molecule type" value="Genomic_DNA"/>
</dbReference>
<evidence type="ECO:0000313" key="2">
    <source>
        <dbReference type="Proteomes" id="UP000259864"/>
    </source>
</evidence>
<feature type="non-terminal residue" evidence="1">
    <location>
        <position position="64"/>
    </location>
</feature>
<evidence type="ECO:0000313" key="1">
    <source>
        <dbReference type="EMBL" id="SYV89589.1"/>
    </source>
</evidence>
<dbReference type="Proteomes" id="UP000259864">
    <property type="component" value="Chromosome 1"/>
</dbReference>
<proteinExistence type="predicted"/>
<protein>
    <submittedName>
        <fullName evidence="1">Uncharacterized protein</fullName>
    </submittedName>
</protein>
<organism evidence="1 2">
    <name type="scientific">Metamycoplasma alkalescens</name>
    <dbReference type="NCBI Taxonomy" id="45363"/>
    <lineage>
        <taxon>Bacteria</taxon>
        <taxon>Bacillati</taxon>
        <taxon>Mycoplasmatota</taxon>
        <taxon>Mycoplasmoidales</taxon>
        <taxon>Metamycoplasmataceae</taxon>
        <taxon>Metamycoplasma</taxon>
    </lineage>
</organism>
<sequence length="64" mass="7328">MRAIPVVVLFLLISNLFNQFSAAFVLAFSIHSSSSISRNLYQTINAVNEEKISELKKMKYGNFW</sequence>
<reference evidence="2" key="1">
    <citation type="submission" date="2018-06" db="EMBL/GenBank/DDBJ databases">
        <authorList>
            <consortium name="Pathogen Informatics"/>
        </authorList>
    </citation>
    <scope>NUCLEOTIDE SEQUENCE [LARGE SCALE GENOMIC DNA]</scope>
    <source>
        <strain evidence="2">NCTC10135</strain>
    </source>
</reference>
<gene>
    <name evidence="1" type="ORF">NCTC10135_00079</name>
</gene>
<dbReference type="AlphaFoldDB" id="A0A3B0NYX9"/>